<dbReference type="InterPro" id="IPR029195">
    <property type="entry name" value="HCFC1R1"/>
</dbReference>
<dbReference type="PANTHER" id="PTHR16246:SF2">
    <property type="entry name" value="HOST CELL FACTOR C1 REGULATOR 1"/>
    <property type="match status" value="1"/>
</dbReference>
<reference evidence="2" key="1">
    <citation type="journal article" date="2020" name="G3 (Bethesda)">
        <title>High-Quality Assemblies for Three Invasive Social Wasps from the &lt;i&gt;Vespula&lt;/i&gt; Genus.</title>
        <authorList>
            <person name="Harrop T.W.R."/>
            <person name="Guhlin J."/>
            <person name="McLaughlin G.M."/>
            <person name="Permina E."/>
            <person name="Stockwell P."/>
            <person name="Gilligan J."/>
            <person name="Le Lec M.F."/>
            <person name="Gruber M.A.M."/>
            <person name="Quinn O."/>
            <person name="Lovegrove M."/>
            <person name="Duncan E.J."/>
            <person name="Remnant E.J."/>
            <person name="Van Eeckhoven J."/>
            <person name="Graham B."/>
            <person name="Knapp R.A."/>
            <person name="Langford K.W."/>
            <person name="Kronenberg Z."/>
            <person name="Press M.O."/>
            <person name="Eacker S.M."/>
            <person name="Wilson-Rankin E.E."/>
            <person name="Purcell J."/>
            <person name="Lester P.J."/>
            <person name="Dearden P.K."/>
        </authorList>
    </citation>
    <scope>NUCLEOTIDE SEQUENCE</scope>
    <source>
        <strain evidence="2">Marl-1</strain>
    </source>
</reference>
<accession>A0A834K6K5</accession>
<feature type="compositionally biased region" description="Low complexity" evidence="1">
    <location>
        <begin position="208"/>
        <end position="217"/>
    </location>
</feature>
<dbReference type="Proteomes" id="UP000614350">
    <property type="component" value="Unassembled WGS sequence"/>
</dbReference>
<feature type="region of interest" description="Disordered" evidence="1">
    <location>
        <begin position="190"/>
        <end position="235"/>
    </location>
</feature>
<proteinExistence type="predicted"/>
<protein>
    <submittedName>
        <fullName evidence="2">Uncharacterized protein</fullName>
    </submittedName>
</protein>
<dbReference type="PANTHER" id="PTHR16246">
    <property type="entry name" value="HOST CELL FACTOR C1 REGULATOR 1"/>
    <property type="match status" value="1"/>
</dbReference>
<evidence type="ECO:0000313" key="2">
    <source>
        <dbReference type="EMBL" id="KAF7400362.1"/>
    </source>
</evidence>
<dbReference type="AlphaFoldDB" id="A0A834K6K5"/>
<keyword evidence="3" id="KW-1185">Reference proteome</keyword>
<sequence>MTNAMGGTHLHTPPSIFQHMIIQQGTSQQVGSWTQMPQVLPLSIPWSVPSVQQSELIRFTGEQNVTSNLHQKRKLETPDLLDIRKTKQLITEEKMAAHFQDLHISSAYHSQDPVPSTSTATTSLEKSNVGMDMETANVVDTDNLKSPRLILSEELKRIQQESILPSTLLSKLERPSMALVLWEPPSKHLRILPTRDSPTPVPNASDDNNNNNNNNNNSDGIPDLNQTSSFEPMEL</sequence>
<dbReference type="EMBL" id="JACSEA010000005">
    <property type="protein sequence ID" value="KAF7400362.1"/>
    <property type="molecule type" value="Genomic_DNA"/>
</dbReference>
<gene>
    <name evidence="2" type="ORF">HZH66_005546</name>
</gene>
<evidence type="ECO:0000313" key="3">
    <source>
        <dbReference type="Proteomes" id="UP000614350"/>
    </source>
</evidence>
<name>A0A834K6K5_VESVU</name>
<comment type="caution">
    <text evidence="2">The sequence shown here is derived from an EMBL/GenBank/DDBJ whole genome shotgun (WGS) entry which is preliminary data.</text>
</comment>
<evidence type="ECO:0000256" key="1">
    <source>
        <dbReference type="SAM" id="MobiDB-lite"/>
    </source>
</evidence>
<organism evidence="2 3">
    <name type="scientific">Vespula vulgaris</name>
    <name type="common">Yellow jacket</name>
    <name type="synonym">Wasp</name>
    <dbReference type="NCBI Taxonomy" id="7454"/>
    <lineage>
        <taxon>Eukaryota</taxon>
        <taxon>Metazoa</taxon>
        <taxon>Ecdysozoa</taxon>
        <taxon>Arthropoda</taxon>
        <taxon>Hexapoda</taxon>
        <taxon>Insecta</taxon>
        <taxon>Pterygota</taxon>
        <taxon>Neoptera</taxon>
        <taxon>Endopterygota</taxon>
        <taxon>Hymenoptera</taxon>
        <taxon>Apocrita</taxon>
        <taxon>Aculeata</taxon>
        <taxon>Vespoidea</taxon>
        <taxon>Vespidae</taxon>
        <taxon>Vespinae</taxon>
        <taxon>Vespula</taxon>
    </lineage>
</organism>
<feature type="compositionally biased region" description="Polar residues" evidence="1">
    <location>
        <begin position="224"/>
        <end position="235"/>
    </location>
</feature>